<dbReference type="InterPro" id="IPR000086">
    <property type="entry name" value="NUDIX_hydrolase_dom"/>
</dbReference>
<dbReference type="PRINTS" id="PR00502">
    <property type="entry name" value="NUDIXFAMILY"/>
</dbReference>
<dbReference type="OrthoDB" id="9806150at2"/>
<dbReference type="RefSeq" id="WP_116225903.1">
    <property type="nucleotide sequence ID" value="NZ_AP018437.1"/>
</dbReference>
<dbReference type="InterPro" id="IPR015797">
    <property type="entry name" value="NUDIX_hydrolase-like_dom_sf"/>
</dbReference>
<dbReference type="InterPro" id="IPR020476">
    <property type="entry name" value="Nudix_hydrolase"/>
</dbReference>
<evidence type="ECO:0000256" key="1">
    <source>
        <dbReference type="ARBA" id="ARBA00001946"/>
    </source>
</evidence>
<dbReference type="Gene3D" id="3.90.79.10">
    <property type="entry name" value="Nucleoside Triphosphate Pyrophosphohydrolase"/>
    <property type="match status" value="1"/>
</dbReference>
<name>A0A347ZQ85_9CHLR</name>
<comment type="caution">
    <text evidence="5">The sequence shown here is derived from an EMBL/GenBank/DDBJ whole genome shotgun (WGS) entry which is preliminary data.</text>
</comment>
<dbReference type="GO" id="GO:0019693">
    <property type="term" value="P:ribose phosphate metabolic process"/>
    <property type="evidence" value="ECO:0007669"/>
    <property type="project" value="TreeGrafter"/>
</dbReference>
<dbReference type="InterPro" id="IPR020084">
    <property type="entry name" value="NUDIX_hydrolase_CS"/>
</dbReference>
<evidence type="ECO:0000313" key="5">
    <source>
        <dbReference type="EMBL" id="REG06204.1"/>
    </source>
</evidence>
<dbReference type="PANTHER" id="PTHR11839">
    <property type="entry name" value="UDP/ADP-SUGAR PYROPHOSPHATASE"/>
    <property type="match status" value="1"/>
</dbReference>
<evidence type="ECO:0000256" key="2">
    <source>
        <dbReference type="ARBA" id="ARBA00022801"/>
    </source>
</evidence>
<dbReference type="PANTHER" id="PTHR11839:SF18">
    <property type="entry name" value="NUDIX HYDROLASE DOMAIN-CONTAINING PROTEIN"/>
    <property type="match status" value="1"/>
</dbReference>
<sequence length="176" mass="19619">MAHQILSKTTVYNAYAFSVENLHVKLPDDRERDYNLVRHSDSVTIIPLDSDGNIWFVTQFRMGCERILLELPAGTIDDGETPLDCALREVREETGMAAGQMTHLGSIYLAPGYSSELNHIFLATELYPAPLEMDEDEFLNVERYPANEALLLAQQARLQDGKSLAALYLAAGKLSS</sequence>
<proteinExistence type="inferred from homology"/>
<dbReference type="GO" id="GO:0006753">
    <property type="term" value="P:nucleoside phosphate metabolic process"/>
    <property type="evidence" value="ECO:0007669"/>
    <property type="project" value="TreeGrafter"/>
</dbReference>
<protein>
    <submittedName>
        <fullName evidence="5">ADP-ribose pyrophosphatase</fullName>
    </submittedName>
</protein>
<organism evidence="5 6">
    <name type="scientific">Pelolinea submarina</name>
    <dbReference type="NCBI Taxonomy" id="913107"/>
    <lineage>
        <taxon>Bacteria</taxon>
        <taxon>Bacillati</taxon>
        <taxon>Chloroflexota</taxon>
        <taxon>Anaerolineae</taxon>
        <taxon>Anaerolineales</taxon>
        <taxon>Anaerolineaceae</taxon>
        <taxon>Pelolinea</taxon>
    </lineage>
</organism>
<dbReference type="Pfam" id="PF00293">
    <property type="entry name" value="NUDIX"/>
    <property type="match status" value="1"/>
</dbReference>
<dbReference type="EMBL" id="QUMS01000004">
    <property type="protein sequence ID" value="REG06204.1"/>
    <property type="molecule type" value="Genomic_DNA"/>
</dbReference>
<dbReference type="GO" id="GO:0016462">
    <property type="term" value="F:pyrophosphatase activity"/>
    <property type="evidence" value="ECO:0007669"/>
    <property type="project" value="UniProtKB-ARBA"/>
</dbReference>
<evidence type="ECO:0000256" key="3">
    <source>
        <dbReference type="RuleBase" id="RU003476"/>
    </source>
</evidence>
<evidence type="ECO:0000313" key="6">
    <source>
        <dbReference type="Proteomes" id="UP000256388"/>
    </source>
</evidence>
<comment type="cofactor">
    <cofactor evidence="1">
        <name>Mg(2+)</name>
        <dbReference type="ChEBI" id="CHEBI:18420"/>
    </cofactor>
</comment>
<dbReference type="PROSITE" id="PS00893">
    <property type="entry name" value="NUDIX_BOX"/>
    <property type="match status" value="1"/>
</dbReference>
<keyword evidence="2 3" id="KW-0378">Hydrolase</keyword>
<dbReference type="Proteomes" id="UP000256388">
    <property type="component" value="Unassembled WGS sequence"/>
</dbReference>
<keyword evidence="6" id="KW-1185">Reference proteome</keyword>
<comment type="similarity">
    <text evidence="3">Belongs to the Nudix hydrolase family.</text>
</comment>
<dbReference type="AlphaFoldDB" id="A0A347ZQ85"/>
<dbReference type="PROSITE" id="PS51462">
    <property type="entry name" value="NUDIX"/>
    <property type="match status" value="1"/>
</dbReference>
<evidence type="ECO:0000259" key="4">
    <source>
        <dbReference type="PROSITE" id="PS51462"/>
    </source>
</evidence>
<dbReference type="CDD" id="cd03424">
    <property type="entry name" value="NUDIX_ADPRase_Nudt5_UGPPase_Nudt14"/>
    <property type="match status" value="1"/>
</dbReference>
<reference evidence="5 6" key="1">
    <citation type="submission" date="2018-08" db="EMBL/GenBank/DDBJ databases">
        <title>Genomic Encyclopedia of Type Strains, Phase IV (KMG-IV): sequencing the most valuable type-strain genomes for metagenomic binning, comparative biology and taxonomic classification.</title>
        <authorList>
            <person name="Goeker M."/>
        </authorList>
    </citation>
    <scope>NUCLEOTIDE SEQUENCE [LARGE SCALE GENOMIC DNA]</scope>
    <source>
        <strain evidence="5 6">DSM 23923</strain>
    </source>
</reference>
<gene>
    <name evidence="5" type="ORF">DFR64_2636</name>
</gene>
<accession>A0A347ZQ85</accession>
<dbReference type="SUPFAM" id="SSF55811">
    <property type="entry name" value="Nudix"/>
    <property type="match status" value="1"/>
</dbReference>
<feature type="domain" description="Nudix hydrolase" evidence="4">
    <location>
        <begin position="38"/>
        <end position="171"/>
    </location>
</feature>